<accession>A0A7S3DSX2</accession>
<evidence type="ECO:0000313" key="4">
    <source>
        <dbReference type="EMBL" id="CAD9978079.1"/>
    </source>
</evidence>
<dbReference type="Pfam" id="PF00789">
    <property type="entry name" value="UBX"/>
    <property type="match status" value="1"/>
</dbReference>
<dbReference type="Gene3D" id="3.30.420.210">
    <property type="entry name" value="SEP domain"/>
    <property type="match status" value="1"/>
</dbReference>
<dbReference type="GO" id="GO:0007030">
    <property type="term" value="P:Golgi organization"/>
    <property type="evidence" value="ECO:0007669"/>
    <property type="project" value="TreeGrafter"/>
</dbReference>
<dbReference type="GO" id="GO:0000045">
    <property type="term" value="P:autophagosome assembly"/>
    <property type="evidence" value="ECO:0007669"/>
    <property type="project" value="TreeGrafter"/>
</dbReference>
<dbReference type="InterPro" id="IPR036241">
    <property type="entry name" value="NSFL1C_SEP_dom_sf"/>
</dbReference>
<dbReference type="PANTHER" id="PTHR23333:SF20">
    <property type="entry name" value="NSFL1 COFACTOR P47"/>
    <property type="match status" value="1"/>
</dbReference>
<organism evidence="4">
    <name type="scientific">Entomoneis paludosa</name>
    <dbReference type="NCBI Taxonomy" id="265537"/>
    <lineage>
        <taxon>Eukaryota</taxon>
        <taxon>Sar</taxon>
        <taxon>Stramenopiles</taxon>
        <taxon>Ochrophyta</taxon>
        <taxon>Bacillariophyta</taxon>
        <taxon>Bacillariophyceae</taxon>
        <taxon>Bacillariophycidae</taxon>
        <taxon>Entomoneidaceae</taxon>
        <taxon>Entomoneis</taxon>
    </lineage>
</organism>
<feature type="domain" description="SEP" evidence="3">
    <location>
        <begin position="1"/>
        <end position="60"/>
    </location>
</feature>
<dbReference type="SMART" id="SM00553">
    <property type="entry name" value="SEP"/>
    <property type="match status" value="1"/>
</dbReference>
<feature type="domain" description="UBX" evidence="2">
    <location>
        <begin position="99"/>
        <end position="173"/>
    </location>
</feature>
<dbReference type="AlphaFoldDB" id="A0A7S3DSX2"/>
<name>A0A7S3DSX2_9STRA</name>
<dbReference type="SUPFAM" id="SSF102848">
    <property type="entry name" value="NSFL1 (p97 ATPase) cofactor p47, SEP domain"/>
    <property type="match status" value="1"/>
</dbReference>
<protein>
    <recommendedName>
        <fullName evidence="5">UBX domain-containing protein</fullName>
    </recommendedName>
</protein>
<evidence type="ECO:0008006" key="5">
    <source>
        <dbReference type="Google" id="ProtNLM"/>
    </source>
</evidence>
<feature type="region of interest" description="Disordered" evidence="1">
    <location>
        <begin position="67"/>
        <end position="102"/>
    </location>
</feature>
<sequence length="175" mass="18316">MYRDGFVVDDGPYRRLDDPANAEFLRALAMGRTPRELEEEGGGEGNVLVGLVDKRGEEYVESFRSFSGQGTSLGSSAPAASADGTFDPSALGTPATVDESQPTTSVAVRLLNGKRQIVKINLSSTVQDLAAHLREAAGDQSFRLAAGFPPAALTDTSATIEAAGLKGAQVNMQKA</sequence>
<gene>
    <name evidence="4" type="ORF">APAL1065_LOCUS18159</name>
</gene>
<dbReference type="GO" id="GO:0043161">
    <property type="term" value="P:proteasome-mediated ubiquitin-dependent protein catabolic process"/>
    <property type="evidence" value="ECO:0007669"/>
    <property type="project" value="TreeGrafter"/>
</dbReference>
<dbReference type="SUPFAM" id="SSF54236">
    <property type="entry name" value="Ubiquitin-like"/>
    <property type="match status" value="1"/>
</dbReference>
<evidence type="ECO:0000259" key="3">
    <source>
        <dbReference type="PROSITE" id="PS51399"/>
    </source>
</evidence>
<dbReference type="InterPro" id="IPR001012">
    <property type="entry name" value="UBX_dom"/>
</dbReference>
<dbReference type="GO" id="GO:0005634">
    <property type="term" value="C:nucleus"/>
    <property type="evidence" value="ECO:0007669"/>
    <property type="project" value="TreeGrafter"/>
</dbReference>
<dbReference type="PANTHER" id="PTHR23333">
    <property type="entry name" value="UBX DOMAIN CONTAINING PROTEIN"/>
    <property type="match status" value="1"/>
</dbReference>
<dbReference type="PROSITE" id="PS50033">
    <property type="entry name" value="UBX"/>
    <property type="match status" value="1"/>
</dbReference>
<proteinExistence type="predicted"/>
<dbReference type="GO" id="GO:0061025">
    <property type="term" value="P:membrane fusion"/>
    <property type="evidence" value="ECO:0007669"/>
    <property type="project" value="TreeGrafter"/>
</dbReference>
<dbReference type="Gene3D" id="3.10.20.90">
    <property type="entry name" value="Phosphatidylinositol 3-kinase Catalytic Subunit, Chain A, domain 1"/>
    <property type="match status" value="1"/>
</dbReference>
<reference evidence="4" key="1">
    <citation type="submission" date="2021-01" db="EMBL/GenBank/DDBJ databases">
        <authorList>
            <person name="Corre E."/>
            <person name="Pelletier E."/>
            <person name="Niang G."/>
            <person name="Scheremetjew M."/>
            <person name="Finn R."/>
            <person name="Kale V."/>
            <person name="Holt S."/>
            <person name="Cochrane G."/>
            <person name="Meng A."/>
            <person name="Brown T."/>
            <person name="Cohen L."/>
        </authorList>
    </citation>
    <scope>NUCLEOTIDE SEQUENCE</scope>
    <source>
        <strain evidence="4">CCMP125</strain>
    </source>
</reference>
<dbReference type="PROSITE" id="PS51399">
    <property type="entry name" value="SEP"/>
    <property type="match status" value="1"/>
</dbReference>
<dbReference type="Pfam" id="PF08059">
    <property type="entry name" value="SEP"/>
    <property type="match status" value="1"/>
</dbReference>
<dbReference type="GO" id="GO:0031468">
    <property type="term" value="P:nuclear membrane reassembly"/>
    <property type="evidence" value="ECO:0007669"/>
    <property type="project" value="TreeGrafter"/>
</dbReference>
<dbReference type="GO" id="GO:0043130">
    <property type="term" value="F:ubiquitin binding"/>
    <property type="evidence" value="ECO:0007669"/>
    <property type="project" value="TreeGrafter"/>
</dbReference>
<dbReference type="EMBL" id="HBHT01027044">
    <property type="protein sequence ID" value="CAD9978079.1"/>
    <property type="molecule type" value="Transcribed_RNA"/>
</dbReference>
<evidence type="ECO:0000256" key="1">
    <source>
        <dbReference type="SAM" id="MobiDB-lite"/>
    </source>
</evidence>
<dbReference type="GO" id="GO:0005829">
    <property type="term" value="C:cytosol"/>
    <property type="evidence" value="ECO:0007669"/>
    <property type="project" value="TreeGrafter"/>
</dbReference>
<dbReference type="InterPro" id="IPR029071">
    <property type="entry name" value="Ubiquitin-like_domsf"/>
</dbReference>
<evidence type="ECO:0000259" key="2">
    <source>
        <dbReference type="PROSITE" id="PS50033"/>
    </source>
</evidence>
<dbReference type="InterPro" id="IPR012989">
    <property type="entry name" value="SEP_domain"/>
</dbReference>